<dbReference type="Pfam" id="PF02817">
    <property type="entry name" value="E3_binding"/>
    <property type="match status" value="1"/>
</dbReference>
<dbReference type="Pfam" id="PF12697">
    <property type="entry name" value="Abhydrolase_6"/>
    <property type="match status" value="1"/>
</dbReference>
<dbReference type="PROSITE" id="PS50968">
    <property type="entry name" value="BIOTINYL_LIPOYL"/>
    <property type="match status" value="2"/>
</dbReference>
<proteinExistence type="inferred from homology"/>
<evidence type="ECO:0000256" key="3">
    <source>
        <dbReference type="ARBA" id="ARBA00022823"/>
    </source>
</evidence>
<accession>A0A549TC85</accession>
<dbReference type="PANTHER" id="PTHR23151:SF90">
    <property type="entry name" value="DIHYDROLIPOYLLYSINE-RESIDUE ACETYLTRANSFERASE COMPONENT OF PYRUVATE DEHYDROGENASE COMPLEX, MITOCHONDRIAL-RELATED"/>
    <property type="match status" value="1"/>
</dbReference>
<keyword evidence="3" id="KW-0450">Lipoyl</keyword>
<dbReference type="SUPFAM" id="SSF47005">
    <property type="entry name" value="Peripheral subunit-binding domain of 2-oxo acid dehydrogenase complex"/>
    <property type="match status" value="1"/>
</dbReference>
<feature type="compositionally biased region" description="Low complexity" evidence="4">
    <location>
        <begin position="194"/>
        <end position="207"/>
    </location>
</feature>
<feature type="domain" description="Lipoyl-binding" evidence="5">
    <location>
        <begin position="104"/>
        <end position="179"/>
    </location>
</feature>
<dbReference type="InterPro" id="IPR029058">
    <property type="entry name" value="AB_hydrolase_fold"/>
</dbReference>
<dbReference type="Gene3D" id="4.10.320.10">
    <property type="entry name" value="E3-binding domain"/>
    <property type="match status" value="1"/>
</dbReference>
<dbReference type="Gene3D" id="3.40.50.1820">
    <property type="entry name" value="alpha/beta hydrolase"/>
    <property type="match status" value="1"/>
</dbReference>
<keyword evidence="7" id="KW-0808">Transferase</keyword>
<organism evidence="7 8">
    <name type="scientific">Rhizobium straminoryzae</name>
    <dbReference type="NCBI Taxonomy" id="1387186"/>
    <lineage>
        <taxon>Bacteria</taxon>
        <taxon>Pseudomonadati</taxon>
        <taxon>Pseudomonadota</taxon>
        <taxon>Alphaproteobacteria</taxon>
        <taxon>Hyphomicrobiales</taxon>
        <taxon>Rhizobiaceae</taxon>
        <taxon>Rhizobium/Agrobacterium group</taxon>
        <taxon>Rhizobium</taxon>
    </lineage>
</organism>
<dbReference type="InterPro" id="IPR036625">
    <property type="entry name" value="E3-bd_dom_sf"/>
</dbReference>
<keyword evidence="8" id="KW-1185">Reference proteome</keyword>
<dbReference type="InterPro" id="IPR003016">
    <property type="entry name" value="2-oxoA_DH_lipoyl-BS"/>
</dbReference>
<dbReference type="CDD" id="cd06849">
    <property type="entry name" value="lipoyl_domain"/>
    <property type="match status" value="2"/>
</dbReference>
<evidence type="ECO:0000256" key="1">
    <source>
        <dbReference type="ARBA" id="ARBA00001938"/>
    </source>
</evidence>
<dbReference type="InterPro" id="IPR004167">
    <property type="entry name" value="PSBD"/>
</dbReference>
<dbReference type="PROSITE" id="PS00189">
    <property type="entry name" value="LIPOYL"/>
    <property type="match status" value="1"/>
</dbReference>
<dbReference type="EMBL" id="VJMG01000020">
    <property type="protein sequence ID" value="TRL39512.1"/>
    <property type="molecule type" value="Genomic_DNA"/>
</dbReference>
<dbReference type="GO" id="GO:0006086">
    <property type="term" value="P:pyruvate decarboxylation to acetyl-CoA"/>
    <property type="evidence" value="ECO:0007669"/>
    <property type="project" value="InterPro"/>
</dbReference>
<reference evidence="7 8" key="1">
    <citation type="submission" date="2019-07" db="EMBL/GenBank/DDBJ databases">
        <title>Ln-dependent methylotrophs.</title>
        <authorList>
            <person name="Tani A."/>
        </authorList>
    </citation>
    <scope>NUCLEOTIDE SEQUENCE [LARGE SCALE GENOMIC DNA]</scope>
    <source>
        <strain evidence="7 8">SM12</strain>
    </source>
</reference>
<evidence type="ECO:0000259" key="5">
    <source>
        <dbReference type="PROSITE" id="PS50968"/>
    </source>
</evidence>
<dbReference type="Pfam" id="PF00364">
    <property type="entry name" value="Biotin_lipoyl"/>
    <property type="match status" value="2"/>
</dbReference>
<name>A0A549TC85_9HYPH</name>
<dbReference type="GO" id="GO:0016746">
    <property type="term" value="F:acyltransferase activity"/>
    <property type="evidence" value="ECO:0007669"/>
    <property type="project" value="InterPro"/>
</dbReference>
<dbReference type="SUPFAM" id="SSF51230">
    <property type="entry name" value="Single hybrid motif"/>
    <property type="match status" value="2"/>
</dbReference>
<dbReference type="AlphaFoldDB" id="A0A549TC85"/>
<evidence type="ECO:0000313" key="7">
    <source>
        <dbReference type="EMBL" id="TRL39512.1"/>
    </source>
</evidence>
<dbReference type="InterPro" id="IPR000089">
    <property type="entry name" value="Biotin_lipoyl"/>
</dbReference>
<dbReference type="InterPro" id="IPR011053">
    <property type="entry name" value="Single_hybrid_motif"/>
</dbReference>
<comment type="cofactor">
    <cofactor evidence="1">
        <name>(R)-lipoate</name>
        <dbReference type="ChEBI" id="CHEBI:83088"/>
    </cofactor>
</comment>
<dbReference type="PRINTS" id="PR00111">
    <property type="entry name" value="ABHYDROLASE"/>
</dbReference>
<comment type="similarity">
    <text evidence="2">Belongs to the 2-oxoacid dehydrogenase family.</text>
</comment>
<dbReference type="NCBIfam" id="NF011457">
    <property type="entry name" value="PRK14875.1"/>
    <property type="match status" value="1"/>
</dbReference>
<dbReference type="RefSeq" id="WP_143124815.1">
    <property type="nucleotide sequence ID" value="NZ_VJMG01000020.1"/>
</dbReference>
<feature type="domain" description="Peripheral subunit-binding (PSBD)" evidence="6">
    <location>
        <begin position="221"/>
        <end position="258"/>
    </location>
</feature>
<evidence type="ECO:0000256" key="4">
    <source>
        <dbReference type="SAM" id="MobiDB-lite"/>
    </source>
</evidence>
<dbReference type="PANTHER" id="PTHR23151">
    <property type="entry name" value="DIHYDROLIPOAMIDE ACETYL/SUCCINYL-TRANSFERASE-RELATED"/>
    <property type="match status" value="1"/>
</dbReference>
<evidence type="ECO:0000256" key="2">
    <source>
        <dbReference type="ARBA" id="ARBA00007317"/>
    </source>
</evidence>
<dbReference type="SUPFAM" id="SSF53474">
    <property type="entry name" value="alpha/beta-Hydrolases"/>
    <property type="match status" value="1"/>
</dbReference>
<dbReference type="Gene3D" id="2.40.50.100">
    <property type="match status" value="2"/>
</dbReference>
<dbReference type="GO" id="GO:0045254">
    <property type="term" value="C:pyruvate dehydrogenase complex"/>
    <property type="evidence" value="ECO:0007669"/>
    <property type="project" value="InterPro"/>
</dbReference>
<gene>
    <name evidence="7" type="ORF">FNA46_08765</name>
</gene>
<dbReference type="PROSITE" id="PS51826">
    <property type="entry name" value="PSBD"/>
    <property type="match status" value="1"/>
</dbReference>
<dbReference type="Proteomes" id="UP000316801">
    <property type="component" value="Unassembled WGS sequence"/>
</dbReference>
<feature type="region of interest" description="Disordered" evidence="4">
    <location>
        <begin position="186"/>
        <end position="228"/>
    </location>
</feature>
<protein>
    <submittedName>
        <fullName evidence="7">Acetoin dehydrogenase dihydrolipoyllysine-residue acetyltransferase subunit</fullName>
    </submittedName>
</protein>
<feature type="domain" description="Lipoyl-binding" evidence="5">
    <location>
        <begin position="3"/>
        <end position="78"/>
    </location>
</feature>
<dbReference type="InterPro" id="IPR045257">
    <property type="entry name" value="E2/Pdx1"/>
</dbReference>
<comment type="caution">
    <text evidence="7">The sequence shown here is derived from an EMBL/GenBank/DDBJ whole genome shotgun (WGS) entry which is preliminary data.</text>
</comment>
<dbReference type="InterPro" id="IPR000073">
    <property type="entry name" value="AB_hydrolase_1"/>
</dbReference>
<evidence type="ECO:0000259" key="6">
    <source>
        <dbReference type="PROSITE" id="PS51826"/>
    </source>
</evidence>
<sequence length="533" mass="57011">MSERLLKMPRLGETMDEGKIVGWLIKPGDSFSRGDPIIEIETDKTVAEFPALGNGKLTEILVDLDQTIEVGTPIARVELGEGPDWTREEGDEPAPEPVAAAGVEVDLPMPRLGETMEEGRLSKWLKQPGERFTRGEAIVEIETDKTLAEFPALNDGVLVSVLRHEEEMVTVGEPIARILVREADAQGETAEAKPAPQAASSQPATATPAPPRNTSGSEKPRATPLARRLARQRGIDLQGITGTGRRGRIEKHDVLGLERNAQVAPIAASAREGVQFLSLKSGRLAYLDGGGQDETYVLLHGFSGDRTTWAATISALQRAGRRVIAVDLPGHGLTEIEAKSAEDLSRDLPEFIQALQVKRLHLVAHSLGAVAAVDLALSKPESIASLTLIAPAGLGSEIDGDFIRGMAAVGSKGELSHLLRRLSVNDVALSDAALETLNQQLGQGRLKALAEAINGASGQRVDIIGALQKLATSIPVKVIFGLEDRITPWSQVKALPPRVAIHLLSRSGHMPQWDQPRDVQDILLSSTRTGGGL</sequence>
<evidence type="ECO:0000313" key="8">
    <source>
        <dbReference type="Proteomes" id="UP000316801"/>
    </source>
</evidence>